<dbReference type="EMBL" id="BSXS01012697">
    <property type="protein sequence ID" value="GMF02856.1"/>
    <property type="molecule type" value="Genomic_DNA"/>
</dbReference>
<gene>
    <name evidence="1" type="ORF">Amon02_001158600</name>
</gene>
<organism evidence="1 2">
    <name type="scientific">Ambrosiozyma monospora</name>
    <name type="common">Yeast</name>
    <name type="synonym">Endomycopsis monosporus</name>
    <dbReference type="NCBI Taxonomy" id="43982"/>
    <lineage>
        <taxon>Eukaryota</taxon>
        <taxon>Fungi</taxon>
        <taxon>Dikarya</taxon>
        <taxon>Ascomycota</taxon>
        <taxon>Saccharomycotina</taxon>
        <taxon>Pichiomycetes</taxon>
        <taxon>Pichiales</taxon>
        <taxon>Pichiaceae</taxon>
        <taxon>Ambrosiozyma</taxon>
    </lineage>
</organism>
<evidence type="ECO:0000313" key="1">
    <source>
        <dbReference type="EMBL" id="GMF02856.1"/>
    </source>
</evidence>
<proteinExistence type="predicted"/>
<evidence type="ECO:0000313" key="2">
    <source>
        <dbReference type="Proteomes" id="UP001165064"/>
    </source>
</evidence>
<reference evidence="1" key="1">
    <citation type="submission" date="2023-04" db="EMBL/GenBank/DDBJ databases">
        <title>Ambrosiozyma monospora NBRC 10751.</title>
        <authorList>
            <person name="Ichikawa N."/>
            <person name="Sato H."/>
            <person name="Tonouchi N."/>
        </authorList>
    </citation>
    <scope>NUCLEOTIDE SEQUENCE</scope>
    <source>
        <strain evidence="1">NBRC 10751</strain>
    </source>
</reference>
<comment type="caution">
    <text evidence="1">The sequence shown here is derived from an EMBL/GenBank/DDBJ whole genome shotgun (WGS) entry which is preliminary data.</text>
</comment>
<accession>A0ACB5U8P7</accession>
<protein>
    <submittedName>
        <fullName evidence="1">Unnamed protein product</fullName>
    </submittedName>
</protein>
<name>A0ACB5U8P7_AMBMO</name>
<sequence>MYPGHQHGYQGYQQGGYDGPQAHPNHGSYQPPSGPPPGPPPGPPHHHNHRGNEQQNPQYGGYQDGYGQGGHYNPLPVDHFSQRETIEEGVPIYQRPPGPPPVTRYNQLNFYTANTTSYVNDDHGSLIKDQMVTCVLLKLAVVIQVVEEPRRLC</sequence>
<dbReference type="Proteomes" id="UP001165064">
    <property type="component" value="Unassembled WGS sequence"/>
</dbReference>
<keyword evidence="2" id="KW-1185">Reference proteome</keyword>